<protein>
    <recommendedName>
        <fullName evidence="4">DUF5068 domain-containing protein</fullName>
    </recommendedName>
</protein>
<dbReference type="Proteomes" id="UP001478862">
    <property type="component" value="Unassembled WGS sequence"/>
</dbReference>
<organism evidence="2 3">
    <name type="scientific">Lysinibacillus zambalensis</name>
    <dbReference type="NCBI Taxonomy" id="3160866"/>
    <lineage>
        <taxon>Bacteria</taxon>
        <taxon>Bacillati</taxon>
        <taxon>Bacillota</taxon>
        <taxon>Bacilli</taxon>
        <taxon>Bacillales</taxon>
        <taxon>Bacillaceae</taxon>
        <taxon>Lysinibacillus</taxon>
    </lineage>
</organism>
<evidence type="ECO:0000256" key="1">
    <source>
        <dbReference type="ARBA" id="ARBA00022729"/>
    </source>
</evidence>
<comment type="caution">
    <text evidence="2">The sequence shown here is derived from an EMBL/GenBank/DDBJ whole genome shotgun (WGS) entry which is preliminary data.</text>
</comment>
<dbReference type="InterPro" id="IPR029050">
    <property type="entry name" value="Immunoprotect_excell_Ig-like"/>
</dbReference>
<gene>
    <name evidence="2" type="ORF">ABNX05_24420</name>
</gene>
<sequence length="336" mass="36997">MKKKLIFSAALVLSLGLAGCGEDKAKEETQKENGTKAEEPQKVLAKTVDDVLEHFKKDGLELGEVSELPKDEFGNIRKEGKRVLIPSLGDDSGGRLFLFDNEENLKKAKSYYDELGNSGPLFYSHTHQSGLFLLQMNGDMEDNEFAKYAASLDTAVTGSTSIEIKEESKANKADNLTEANVGDVVKNDFAGTYTITDLYEGPNEKYKSADVEFSIDEMKTAKLVAQSPELIETAAETNVLILSITGENLSDDTVDFHPSTTKMITDTKRQIDSNVMISSFESEFIGKVIQKGEVIFDLGEEGLEGVKELKFVFDSTSKDNRFIGEKVTVVVPVNKK</sequence>
<dbReference type="EMBL" id="JBEGDG010000034">
    <property type="protein sequence ID" value="MEQ6357754.1"/>
    <property type="molecule type" value="Genomic_DNA"/>
</dbReference>
<proteinExistence type="predicted"/>
<dbReference type="PROSITE" id="PS51257">
    <property type="entry name" value="PROKAR_LIPOPROTEIN"/>
    <property type="match status" value="1"/>
</dbReference>
<evidence type="ECO:0000313" key="2">
    <source>
        <dbReference type="EMBL" id="MEQ6357754.1"/>
    </source>
</evidence>
<keyword evidence="3" id="KW-1185">Reference proteome</keyword>
<evidence type="ECO:0008006" key="4">
    <source>
        <dbReference type="Google" id="ProtNLM"/>
    </source>
</evidence>
<dbReference type="RefSeq" id="WP_349662069.1">
    <property type="nucleotide sequence ID" value="NZ_JBEGDG010000034.1"/>
</dbReference>
<name>A0ABV1N010_9BACI</name>
<reference evidence="2 3" key="1">
    <citation type="submission" date="2024-06" db="EMBL/GenBank/DDBJ databases">
        <title>Lysinibacillus zambalefons sp. nov., a Novel Firmicute Isolated from the Poon Bato Zambales Hyperalkaline Spring.</title>
        <authorList>
            <person name="Aja J.A."/>
            <person name="Lazaro J.E.H."/>
            <person name="Llorin L.D."/>
            <person name="Lim K.R."/>
            <person name="Teodosio J."/>
            <person name="Dalisay D.S."/>
        </authorList>
    </citation>
    <scope>NUCLEOTIDE SEQUENCE [LARGE SCALE GENOMIC DNA]</scope>
    <source>
        <strain evidence="2 3">M3</strain>
    </source>
</reference>
<evidence type="ECO:0000313" key="3">
    <source>
        <dbReference type="Proteomes" id="UP001478862"/>
    </source>
</evidence>
<keyword evidence="1" id="KW-0732">Signal</keyword>
<accession>A0ABV1N010</accession>
<dbReference type="Gene3D" id="2.60.40.1240">
    <property type="match status" value="1"/>
</dbReference>